<reference evidence="4" key="1">
    <citation type="submission" date="2025-08" db="UniProtKB">
        <authorList>
            <consortium name="RefSeq"/>
        </authorList>
    </citation>
    <scope>IDENTIFICATION</scope>
</reference>
<dbReference type="PANTHER" id="PTHR35538">
    <property type="entry name" value="LIG_CHAN-GLU_BD DOMAIN-CONTAINING PROTEIN"/>
    <property type="match status" value="1"/>
</dbReference>
<protein>
    <submittedName>
        <fullName evidence="4">Uncharacterized protein LOC117363311 isoform X1</fullName>
    </submittedName>
</protein>
<evidence type="ECO:0000313" key="3">
    <source>
        <dbReference type="Proteomes" id="UP000515159"/>
    </source>
</evidence>
<dbReference type="PROSITE" id="PS50222">
    <property type="entry name" value="EF_HAND_2"/>
    <property type="match status" value="1"/>
</dbReference>
<evidence type="ECO:0000313" key="4">
    <source>
        <dbReference type="RefSeq" id="XP_033806697.1"/>
    </source>
</evidence>
<dbReference type="SUPFAM" id="SSF47473">
    <property type="entry name" value="EF-hand"/>
    <property type="match status" value="1"/>
</dbReference>
<dbReference type="GeneID" id="117363311"/>
<evidence type="ECO:0000256" key="1">
    <source>
        <dbReference type="SAM" id="MobiDB-lite"/>
    </source>
</evidence>
<organism evidence="3 4">
    <name type="scientific">Geotrypetes seraphini</name>
    <name type="common">Gaboon caecilian</name>
    <name type="synonym">Caecilia seraphini</name>
    <dbReference type="NCBI Taxonomy" id="260995"/>
    <lineage>
        <taxon>Eukaryota</taxon>
        <taxon>Metazoa</taxon>
        <taxon>Chordata</taxon>
        <taxon>Craniata</taxon>
        <taxon>Vertebrata</taxon>
        <taxon>Euteleostomi</taxon>
        <taxon>Amphibia</taxon>
        <taxon>Gymnophiona</taxon>
        <taxon>Geotrypetes</taxon>
    </lineage>
</organism>
<dbReference type="GO" id="GO:0005509">
    <property type="term" value="F:calcium ion binding"/>
    <property type="evidence" value="ECO:0007669"/>
    <property type="project" value="InterPro"/>
</dbReference>
<dbReference type="Gene3D" id="1.10.238.10">
    <property type="entry name" value="EF-hand"/>
    <property type="match status" value="1"/>
</dbReference>
<sequence length="965" mass="108400">MKDFEVKAPVPATYPRTYQPSLPASKDIRGFSYSGRQKVIFFHGNRKNITFSSYPAWQPCPRFQENVAKQLKTSPLYRDAPCYLTFVKGARLWDRGVYHYTNDHACVRSPLTCARFIAHMKTSPNLITTKPPRPVKQQNHFKDAPSTLRNSWNTSVFSKRRQKQILQSNFFKQNLYNAPKSPAPSAASTWENMTKRGRTSAQSAMDTMIFLRHESRTDEMKTITKDIELLSADPNIEDDLDLKKLDNSSILCAIGDSLSDLSRSSSNKTVSQTSLLISRRSDCSDFSRQVSSVGATDSDKSTPLSQLHASSFSIGALASSSFGSGSDISQNPDKISQYKSFFLEASSYCSSTVNPSLNSSSYHGSDDLYQASSSSMKKYSLQAPSFVEIWHDHHLHHWPVLPPISPQRDLTEILYDDESQVSIYSDDIYTAFDELDEIMPYTGSSMSQYSQDDLSQKDFSLISEISMQATSLKLGSDFESESLTDVRLSLLDHQSWGMTNQNPDTNQETEWDGSQTDKIGSREGTEAEFPNADFYDDIYPASVSMKEARSSCTYSEIGRDDQQSIYRMSTEKRLSKVFKDRHYKSTPTSGEPPLCGNLRRNSSDTEIYLVKDYYSSALLPALQSERQSHKREDSSCVKKEVIGDSSKLPGPGYEGETLKPEVIGDSDKLQGPVYEGETPKPEVIGDSGKLPGPGYEGETPKPEVIGDSGKLPGPGYEGETLKPDPKILQETELQRKTEERQAQALHTYSELQKSQIFGNRGGNHKSISKFEDFDFLAKYCIFSQEKLEKYKRAFEAMDTDGDGYLNCVQVLMALKEIVPSEALTDAEELYVCRILEIVDYYVTDGLTDLRLFAVMASLAQKIATLDNFMRSLIGRLDFKTLELKMNNAQQLFLCNVEAHSKNITVDQLLVELKAGGVSKEHEEAVRKELRHVKSLDILDFLTYLPLFVLIHNSVISNPLDDSRAI</sequence>
<dbReference type="AlphaFoldDB" id="A0A6P8RML5"/>
<accession>A0A6P8RML5</accession>
<proteinExistence type="predicted"/>
<dbReference type="Proteomes" id="UP000515159">
    <property type="component" value="Chromosome 7"/>
</dbReference>
<dbReference type="InParanoid" id="A0A6P8RML5"/>
<dbReference type="OrthoDB" id="2121618at2759"/>
<feature type="region of interest" description="Disordered" evidence="1">
    <location>
        <begin position="498"/>
        <end position="517"/>
    </location>
</feature>
<dbReference type="RefSeq" id="XP_033806697.1">
    <property type="nucleotide sequence ID" value="XM_033950806.1"/>
</dbReference>
<dbReference type="InterPro" id="IPR011992">
    <property type="entry name" value="EF-hand-dom_pair"/>
</dbReference>
<feature type="region of interest" description="Disordered" evidence="1">
    <location>
        <begin position="624"/>
        <end position="726"/>
    </location>
</feature>
<name>A0A6P8RML5_GEOSA</name>
<gene>
    <name evidence="4" type="primary">LOC117363311</name>
</gene>
<evidence type="ECO:0000259" key="2">
    <source>
        <dbReference type="PROSITE" id="PS50222"/>
    </source>
</evidence>
<dbReference type="PANTHER" id="PTHR35538:SF6">
    <property type="entry name" value="EF-HAND DOMAIN-CONTAINING PROTEIN"/>
    <property type="match status" value="1"/>
</dbReference>
<dbReference type="InterPro" id="IPR002048">
    <property type="entry name" value="EF_hand_dom"/>
</dbReference>
<keyword evidence="3" id="KW-1185">Reference proteome</keyword>
<feature type="compositionally biased region" description="Basic and acidic residues" evidence="1">
    <location>
        <begin position="626"/>
        <end position="642"/>
    </location>
</feature>
<feature type="domain" description="EF-hand" evidence="2">
    <location>
        <begin position="785"/>
        <end position="820"/>
    </location>
</feature>
<dbReference type="KEGG" id="gsh:117363311"/>